<evidence type="ECO:0000256" key="5">
    <source>
        <dbReference type="ARBA" id="ARBA00022827"/>
    </source>
</evidence>
<keyword evidence="5 8" id="KW-0274">FAD</keyword>
<dbReference type="Gene3D" id="3.40.50.80">
    <property type="entry name" value="Nucleotide-binding domain of ferredoxin-NADP reductase (FNR) module"/>
    <property type="match status" value="1"/>
</dbReference>
<reference evidence="11" key="1">
    <citation type="submission" date="2021-03" db="EMBL/GenBank/DDBJ databases">
        <authorList>
            <person name="Tagirdzhanova G."/>
        </authorList>
    </citation>
    <scope>NUCLEOTIDE SEQUENCE</scope>
</reference>
<dbReference type="PANTHER" id="PTHR19370:SF189">
    <property type="entry name" value="CYTOCHROME C MITOCHONDRIAL IMPORT FACTOR CYC2"/>
    <property type="match status" value="1"/>
</dbReference>
<dbReference type="EMBL" id="CAJPDR010000017">
    <property type="protein sequence ID" value="CAF9906581.1"/>
    <property type="molecule type" value="Genomic_DNA"/>
</dbReference>
<feature type="compositionally biased region" description="Basic and acidic residues" evidence="9">
    <location>
        <begin position="71"/>
        <end position="81"/>
    </location>
</feature>
<feature type="region of interest" description="Disordered" evidence="9">
    <location>
        <begin position="33"/>
        <end position="89"/>
    </location>
</feature>
<comment type="caution">
    <text evidence="11">The sequence shown here is derived from an EMBL/GenBank/DDBJ whole genome shotgun (WGS) entry which is preliminary data.</text>
</comment>
<evidence type="ECO:0000256" key="4">
    <source>
        <dbReference type="ARBA" id="ARBA00022630"/>
    </source>
</evidence>
<dbReference type="Proteomes" id="UP000664203">
    <property type="component" value="Unassembled WGS sequence"/>
</dbReference>
<dbReference type="OrthoDB" id="432685at2759"/>
<feature type="binding site" evidence="8">
    <location>
        <position position="212"/>
    </location>
    <ligand>
        <name>FAD</name>
        <dbReference type="ChEBI" id="CHEBI:57692"/>
    </ligand>
</feature>
<feature type="binding site" evidence="8">
    <location>
        <position position="183"/>
    </location>
    <ligand>
        <name>FAD</name>
        <dbReference type="ChEBI" id="CHEBI:57692"/>
    </ligand>
</feature>
<dbReference type="InterPro" id="IPR039261">
    <property type="entry name" value="FNR_nucleotide-bd"/>
</dbReference>
<comment type="similarity">
    <text evidence="3">Belongs to the flavoprotein pyridine nucleotide cytochrome reductase family.</text>
</comment>
<dbReference type="Pfam" id="PF00970">
    <property type="entry name" value="FAD_binding_6"/>
    <property type="match status" value="1"/>
</dbReference>
<dbReference type="InterPro" id="IPR001834">
    <property type="entry name" value="CBR-like"/>
</dbReference>
<dbReference type="PROSITE" id="PS51384">
    <property type="entry name" value="FAD_FR"/>
    <property type="match status" value="1"/>
</dbReference>
<keyword evidence="4 8" id="KW-0285">Flavoprotein</keyword>
<dbReference type="Gene3D" id="2.40.30.10">
    <property type="entry name" value="Translation factors"/>
    <property type="match status" value="1"/>
</dbReference>
<evidence type="ECO:0000256" key="9">
    <source>
        <dbReference type="SAM" id="MobiDB-lite"/>
    </source>
</evidence>
<feature type="binding site" evidence="8">
    <location>
        <position position="211"/>
    </location>
    <ligand>
        <name>FAD</name>
        <dbReference type="ChEBI" id="CHEBI:57692"/>
    </ligand>
</feature>
<feature type="compositionally biased region" description="Polar residues" evidence="9">
    <location>
        <begin position="59"/>
        <end position="68"/>
    </location>
</feature>
<comment type="subcellular location">
    <subcellularLocation>
        <location evidence="2">Membrane</location>
    </subcellularLocation>
</comment>
<evidence type="ECO:0000256" key="8">
    <source>
        <dbReference type="PIRSR" id="PIRSR601834-1"/>
    </source>
</evidence>
<dbReference type="InterPro" id="IPR017927">
    <property type="entry name" value="FAD-bd_FR_type"/>
</dbReference>
<organism evidence="11 12">
    <name type="scientific">Alectoria fallacina</name>
    <dbReference type="NCBI Taxonomy" id="1903189"/>
    <lineage>
        <taxon>Eukaryota</taxon>
        <taxon>Fungi</taxon>
        <taxon>Dikarya</taxon>
        <taxon>Ascomycota</taxon>
        <taxon>Pezizomycotina</taxon>
        <taxon>Lecanoromycetes</taxon>
        <taxon>OSLEUM clade</taxon>
        <taxon>Lecanoromycetidae</taxon>
        <taxon>Lecanorales</taxon>
        <taxon>Lecanorineae</taxon>
        <taxon>Parmeliaceae</taxon>
        <taxon>Alectoria</taxon>
    </lineage>
</organism>
<comment type="cofactor">
    <cofactor evidence="1 8">
        <name>FAD</name>
        <dbReference type="ChEBI" id="CHEBI:57692"/>
    </cofactor>
</comment>
<accession>A0A8H3EG59</accession>
<dbReference type="InterPro" id="IPR008333">
    <property type="entry name" value="Cbr1-like_FAD-bd_dom"/>
</dbReference>
<keyword evidence="7" id="KW-0472">Membrane</keyword>
<dbReference type="GO" id="GO:0005739">
    <property type="term" value="C:mitochondrion"/>
    <property type="evidence" value="ECO:0007669"/>
    <property type="project" value="TreeGrafter"/>
</dbReference>
<evidence type="ECO:0000256" key="1">
    <source>
        <dbReference type="ARBA" id="ARBA00001974"/>
    </source>
</evidence>
<feature type="binding site" evidence="8">
    <location>
        <position position="185"/>
    </location>
    <ligand>
        <name>FAD</name>
        <dbReference type="ChEBI" id="CHEBI:57692"/>
    </ligand>
</feature>
<name>A0A8H3EG59_9LECA</name>
<feature type="region of interest" description="Disordered" evidence="9">
    <location>
        <begin position="318"/>
        <end position="339"/>
    </location>
</feature>
<evidence type="ECO:0000256" key="2">
    <source>
        <dbReference type="ARBA" id="ARBA00004370"/>
    </source>
</evidence>
<sequence length="440" mass="49064">MQGLCCNRRCIQRSQNPILFPRALHARRFAGRSSPGFSGFNAGKPSGSPRSPKDKGPNSKATGPSGQPHQAPRDGSAKEVDNAETPPRTRFRIGPGKLIFFSIAAFLGYKVNTWRTNPARSVILNPRFFLPFILQSREKVSSTSVILNLLSLPKGQNTESVSEAWRTGVWSVQVIQPELQIARSYTPLPPIEGTEPEQVRLFVRQEPQGEVSTFLHKINRGTIVNLRGPRVEYEIPDDVDEILFLAGGTGIAPALQVAHTLFNHRIKSTEQGPELRVLWANRRREDSINGLDPFSSPRARGELIPKIRKLADEWQGELPSQPKETTEEGTAPSQHSQTRLVEEVETMKSRHGGKVIVDYFIDEEGSYITESLLRTYLSDIDQTANQDGTPRRKVILVSGPDGFVNYLAGPKTWQRGREIQGPLGGLLKKIDAQGWEIWKL</sequence>
<dbReference type="AlphaFoldDB" id="A0A8H3EG59"/>
<feature type="domain" description="FAD-binding FR-type" evidence="10">
    <location>
        <begin position="127"/>
        <end position="236"/>
    </location>
</feature>
<dbReference type="GO" id="GO:0016491">
    <property type="term" value="F:oxidoreductase activity"/>
    <property type="evidence" value="ECO:0007669"/>
    <property type="project" value="UniProtKB-KW"/>
</dbReference>
<dbReference type="PANTHER" id="PTHR19370">
    <property type="entry name" value="NADH-CYTOCHROME B5 REDUCTASE"/>
    <property type="match status" value="1"/>
</dbReference>
<evidence type="ECO:0000313" key="12">
    <source>
        <dbReference type="Proteomes" id="UP000664203"/>
    </source>
</evidence>
<keyword evidence="12" id="KW-1185">Reference proteome</keyword>
<keyword evidence="6" id="KW-0560">Oxidoreductase</keyword>
<dbReference type="CDD" id="cd06183">
    <property type="entry name" value="cyt_b5_reduct_like"/>
    <property type="match status" value="1"/>
</dbReference>
<protein>
    <recommendedName>
        <fullName evidence="10">FAD-binding FR-type domain-containing protein</fullName>
    </recommendedName>
</protein>
<dbReference type="GO" id="GO:0016020">
    <property type="term" value="C:membrane"/>
    <property type="evidence" value="ECO:0007669"/>
    <property type="project" value="UniProtKB-SubCell"/>
</dbReference>
<dbReference type="SUPFAM" id="SSF52343">
    <property type="entry name" value="Ferredoxin reductase-like, C-terminal NADP-linked domain"/>
    <property type="match status" value="1"/>
</dbReference>
<evidence type="ECO:0000256" key="7">
    <source>
        <dbReference type="ARBA" id="ARBA00023136"/>
    </source>
</evidence>
<dbReference type="SUPFAM" id="SSF63380">
    <property type="entry name" value="Riboflavin synthase domain-like"/>
    <property type="match status" value="1"/>
</dbReference>
<evidence type="ECO:0000259" key="10">
    <source>
        <dbReference type="PROSITE" id="PS51384"/>
    </source>
</evidence>
<dbReference type="InterPro" id="IPR017938">
    <property type="entry name" value="Riboflavin_synthase-like_b-brl"/>
</dbReference>
<evidence type="ECO:0000313" key="11">
    <source>
        <dbReference type="EMBL" id="CAF9906581.1"/>
    </source>
</evidence>
<proteinExistence type="inferred from homology"/>
<dbReference type="PRINTS" id="PR00406">
    <property type="entry name" value="CYTB5RDTASE"/>
</dbReference>
<evidence type="ECO:0000256" key="6">
    <source>
        <dbReference type="ARBA" id="ARBA00023002"/>
    </source>
</evidence>
<gene>
    <name evidence="11" type="ORF">ALECFALPRED_002445</name>
</gene>
<evidence type="ECO:0000256" key="3">
    <source>
        <dbReference type="ARBA" id="ARBA00006105"/>
    </source>
</evidence>